<accession>A0A2M4B1D7</accession>
<proteinExistence type="predicted"/>
<feature type="signal peptide" evidence="1">
    <location>
        <begin position="1"/>
        <end position="21"/>
    </location>
</feature>
<evidence type="ECO:0000313" key="2">
    <source>
        <dbReference type="EMBL" id="MBW46835.1"/>
    </source>
</evidence>
<evidence type="ECO:0000256" key="1">
    <source>
        <dbReference type="SAM" id="SignalP"/>
    </source>
</evidence>
<name>A0A2M4B1D7_9DIPT</name>
<reference evidence="2" key="1">
    <citation type="submission" date="2018-01" db="EMBL/GenBank/DDBJ databases">
        <title>An insight into the sialome of Amazonian anophelines.</title>
        <authorList>
            <person name="Ribeiro J.M."/>
            <person name="Scarpassa V."/>
            <person name="Calvo E."/>
        </authorList>
    </citation>
    <scope>NUCLEOTIDE SEQUENCE</scope>
    <source>
        <tissue evidence="2">Salivary glands</tissue>
    </source>
</reference>
<feature type="chain" id="PRO_5014695126" evidence="1">
    <location>
        <begin position="22"/>
        <end position="96"/>
    </location>
</feature>
<sequence length="96" mass="11206">MFAAVLICLALSLPFIHPNTGREQYPVRTVHLHWLVSYLCVLPPKKKANHPRPTLLRSTAFLSIRRRNITNPHTVERSEGVWWNVCVCVFCRGWRE</sequence>
<dbReference type="EMBL" id="GGFK01013514">
    <property type="protein sequence ID" value="MBW46835.1"/>
    <property type="molecule type" value="Transcribed_RNA"/>
</dbReference>
<protein>
    <submittedName>
        <fullName evidence="2">Putative secreted protein</fullName>
    </submittedName>
</protein>
<keyword evidence="1" id="KW-0732">Signal</keyword>
<organism evidence="2">
    <name type="scientific">Anopheles triannulatus</name>
    <dbReference type="NCBI Taxonomy" id="58253"/>
    <lineage>
        <taxon>Eukaryota</taxon>
        <taxon>Metazoa</taxon>
        <taxon>Ecdysozoa</taxon>
        <taxon>Arthropoda</taxon>
        <taxon>Hexapoda</taxon>
        <taxon>Insecta</taxon>
        <taxon>Pterygota</taxon>
        <taxon>Neoptera</taxon>
        <taxon>Endopterygota</taxon>
        <taxon>Diptera</taxon>
        <taxon>Nematocera</taxon>
        <taxon>Culicoidea</taxon>
        <taxon>Culicidae</taxon>
        <taxon>Anophelinae</taxon>
        <taxon>Anopheles</taxon>
    </lineage>
</organism>
<dbReference type="AlphaFoldDB" id="A0A2M4B1D7"/>